<organism evidence="4 5">
    <name type="scientific">Lentinula raphanica</name>
    <dbReference type="NCBI Taxonomy" id="153919"/>
    <lineage>
        <taxon>Eukaryota</taxon>
        <taxon>Fungi</taxon>
        <taxon>Dikarya</taxon>
        <taxon>Basidiomycota</taxon>
        <taxon>Agaricomycotina</taxon>
        <taxon>Agaricomycetes</taxon>
        <taxon>Agaricomycetidae</taxon>
        <taxon>Agaricales</taxon>
        <taxon>Marasmiineae</taxon>
        <taxon>Omphalotaceae</taxon>
        <taxon>Lentinula</taxon>
    </lineage>
</organism>
<keyword evidence="4" id="KW-0378">Hydrolase</keyword>
<dbReference type="AlphaFoldDB" id="A0AA38PKF9"/>
<evidence type="ECO:0000256" key="1">
    <source>
        <dbReference type="SAM" id="MobiDB-lite"/>
    </source>
</evidence>
<dbReference type="InterPro" id="IPR008258">
    <property type="entry name" value="Transglycosylase_SLT_dom_1"/>
</dbReference>
<keyword evidence="5" id="KW-1185">Reference proteome</keyword>
<dbReference type="InterPro" id="IPR023346">
    <property type="entry name" value="Lysozyme-like_dom_sf"/>
</dbReference>
<name>A0AA38PKF9_9AGAR</name>
<evidence type="ECO:0000256" key="2">
    <source>
        <dbReference type="SAM" id="SignalP"/>
    </source>
</evidence>
<proteinExistence type="predicted"/>
<evidence type="ECO:0000313" key="4">
    <source>
        <dbReference type="EMBL" id="KAJ3844595.1"/>
    </source>
</evidence>
<keyword evidence="2" id="KW-0732">Signal</keyword>
<comment type="caution">
    <text evidence="4">The sequence shown here is derived from an EMBL/GenBank/DDBJ whole genome shotgun (WGS) entry which is preliminary data.</text>
</comment>
<feature type="compositionally biased region" description="Low complexity" evidence="1">
    <location>
        <begin position="63"/>
        <end position="76"/>
    </location>
</feature>
<feature type="chain" id="PRO_5041385690" evidence="2">
    <location>
        <begin position="21"/>
        <end position="329"/>
    </location>
</feature>
<dbReference type="GO" id="GO:0016787">
    <property type="term" value="F:hydrolase activity"/>
    <property type="evidence" value="ECO:0007669"/>
    <property type="project" value="UniProtKB-KW"/>
</dbReference>
<dbReference type="Proteomes" id="UP001163846">
    <property type="component" value="Unassembled WGS sequence"/>
</dbReference>
<protein>
    <submittedName>
        <fullName evidence="4">Glycoside hydrolase family 23 protein</fullName>
    </submittedName>
</protein>
<feature type="region of interest" description="Disordered" evidence="1">
    <location>
        <begin position="41"/>
        <end position="76"/>
    </location>
</feature>
<evidence type="ECO:0000259" key="3">
    <source>
        <dbReference type="Pfam" id="PF01464"/>
    </source>
</evidence>
<dbReference type="Pfam" id="PF01464">
    <property type="entry name" value="SLT"/>
    <property type="match status" value="1"/>
</dbReference>
<feature type="domain" description="Transglycosylase SLT" evidence="3">
    <location>
        <begin position="184"/>
        <end position="271"/>
    </location>
</feature>
<dbReference type="Gene3D" id="1.10.530.10">
    <property type="match status" value="1"/>
</dbReference>
<reference evidence="4" key="1">
    <citation type="submission" date="2022-08" db="EMBL/GenBank/DDBJ databases">
        <authorList>
            <consortium name="DOE Joint Genome Institute"/>
            <person name="Min B."/>
            <person name="Riley R."/>
            <person name="Sierra-Patev S."/>
            <person name="Naranjo-Ortiz M."/>
            <person name="Looney B."/>
            <person name="Konkel Z."/>
            <person name="Slot J.C."/>
            <person name="Sakamoto Y."/>
            <person name="Steenwyk J.L."/>
            <person name="Rokas A."/>
            <person name="Carro J."/>
            <person name="Camarero S."/>
            <person name="Ferreira P."/>
            <person name="Molpeceres G."/>
            <person name="Ruiz-Duenas F.J."/>
            <person name="Serrano A."/>
            <person name="Henrissat B."/>
            <person name="Drula E."/>
            <person name="Hughes K.W."/>
            <person name="Mata J.L."/>
            <person name="Ishikawa N.K."/>
            <person name="Vargas-Isla R."/>
            <person name="Ushijima S."/>
            <person name="Smith C.A."/>
            <person name="Ahrendt S."/>
            <person name="Andreopoulos W."/>
            <person name="He G."/>
            <person name="Labutti K."/>
            <person name="Lipzen A."/>
            <person name="Ng V."/>
            <person name="Sandor L."/>
            <person name="Barry K."/>
            <person name="Martinez A.T."/>
            <person name="Xiao Y."/>
            <person name="Gibbons J.G."/>
            <person name="Terashima K."/>
            <person name="Hibbett D.S."/>
            <person name="Grigoriev I.V."/>
        </authorList>
    </citation>
    <scope>NUCLEOTIDE SEQUENCE</scope>
    <source>
        <strain evidence="4">TFB9207</strain>
    </source>
</reference>
<feature type="signal peptide" evidence="2">
    <location>
        <begin position="1"/>
        <end position="20"/>
    </location>
</feature>
<sequence length="329" mass="35054">MRSHSFTFAFFCAAVTTVVASNSHELGARFHHARRAIHARNNPVMKRCKSRDGTTTSTGVDDAAQYSSSYAPSPTSSSVSAHSSSAYSSSAAAPTQSSSATGTNSSTGSLLSVVSTCGDIGATLDITSQSGPNGNIYWLNCGVSDSGWNPTYVTIDELIVKDFATALQEANTPFSACSQYTDIFYEYGQQFGIPPIMIASFAMQESSCDASTVGGGGEQGLMQLTPDKCTDAPNGNCLDVDYNIKTGAQYFKTLLDSYNGDVLLSIGSYNGWYKGMTYDDATAAASTSCCRCQNNLDYLHQYLNGWIQNVNAYSDDLGVYHNLDVCSSD</sequence>
<dbReference type="EMBL" id="MU805950">
    <property type="protein sequence ID" value="KAJ3844595.1"/>
    <property type="molecule type" value="Genomic_DNA"/>
</dbReference>
<accession>A0AA38PKF9</accession>
<evidence type="ECO:0000313" key="5">
    <source>
        <dbReference type="Proteomes" id="UP001163846"/>
    </source>
</evidence>
<dbReference type="SUPFAM" id="SSF53955">
    <property type="entry name" value="Lysozyme-like"/>
    <property type="match status" value="1"/>
</dbReference>
<gene>
    <name evidence="4" type="ORF">F5878DRAFT_655723</name>
</gene>